<name>A0ABQ5NAW4_9CLOT</name>
<dbReference type="InterPro" id="IPR046358">
    <property type="entry name" value="Flagellin_C"/>
</dbReference>
<keyword evidence="7" id="KW-0966">Cell projection</keyword>
<dbReference type="InterPro" id="IPR001492">
    <property type="entry name" value="Flagellin"/>
</dbReference>
<dbReference type="PRINTS" id="PR00207">
    <property type="entry name" value="FLAGELLIN"/>
</dbReference>
<feature type="domain" description="Flagellin C-terminal" evidence="6">
    <location>
        <begin position="201"/>
        <end position="286"/>
    </location>
</feature>
<dbReference type="Pfam" id="PF00700">
    <property type="entry name" value="Flagellin_C"/>
    <property type="match status" value="1"/>
</dbReference>
<dbReference type="Pfam" id="PF00669">
    <property type="entry name" value="Flagellin_N"/>
    <property type="match status" value="1"/>
</dbReference>
<keyword evidence="8" id="KW-1185">Reference proteome</keyword>
<keyword evidence="7" id="KW-0969">Cilium</keyword>
<reference evidence="7 8" key="1">
    <citation type="journal article" date="2024" name="Int. J. Syst. Evol. Microbiol.">
        <title>Clostridium omnivorum sp. nov., isolated from anoxic soil under the treatment of reductive soil disinfestation.</title>
        <authorList>
            <person name="Ueki A."/>
            <person name="Tonouchi A."/>
            <person name="Kaku N."/>
            <person name="Honma S."/>
            <person name="Ueki K."/>
        </authorList>
    </citation>
    <scope>NUCLEOTIDE SEQUENCE [LARGE SCALE GENOMIC DNA]</scope>
    <source>
        <strain evidence="7 8">E14</strain>
    </source>
</reference>
<dbReference type="InterPro" id="IPR001029">
    <property type="entry name" value="Flagellin_N"/>
</dbReference>
<comment type="caution">
    <text evidence="7">The sequence shown here is derived from an EMBL/GenBank/DDBJ whole genome shotgun (WGS) entry which is preliminary data.</text>
</comment>
<evidence type="ECO:0000256" key="1">
    <source>
        <dbReference type="ARBA" id="ARBA00005709"/>
    </source>
</evidence>
<dbReference type="RefSeq" id="WP_264851648.1">
    <property type="nucleotide sequence ID" value="NZ_BRXR01000001.1"/>
</dbReference>
<comment type="similarity">
    <text evidence="1 4">Belongs to the bacterial flagellin family.</text>
</comment>
<keyword evidence="7" id="KW-0282">Flagellum</keyword>
<dbReference type="Gene3D" id="6.10.10.10">
    <property type="entry name" value="Flagellar export chaperone, C-terminal domain"/>
    <property type="match status" value="1"/>
</dbReference>
<evidence type="ECO:0000256" key="4">
    <source>
        <dbReference type="RuleBase" id="RU362073"/>
    </source>
</evidence>
<evidence type="ECO:0000313" key="8">
    <source>
        <dbReference type="Proteomes" id="UP001208567"/>
    </source>
</evidence>
<accession>A0ABQ5NAW4</accession>
<evidence type="ECO:0000256" key="2">
    <source>
        <dbReference type="ARBA" id="ARBA00020110"/>
    </source>
</evidence>
<dbReference type="Gene3D" id="1.20.1330.10">
    <property type="entry name" value="f41 fragment of flagellin, N-terminal domain"/>
    <property type="match status" value="1"/>
</dbReference>
<dbReference type="PANTHER" id="PTHR42792:SF2">
    <property type="entry name" value="FLAGELLIN"/>
    <property type="match status" value="1"/>
</dbReference>
<keyword evidence="4" id="KW-0964">Secreted</keyword>
<comment type="function">
    <text evidence="4">Flagellin is the subunit protein which polymerizes to form the filaments of bacterial flagella.</text>
</comment>
<organism evidence="7 8">
    <name type="scientific">Clostridium omnivorum</name>
    <dbReference type="NCBI Taxonomy" id="1604902"/>
    <lineage>
        <taxon>Bacteria</taxon>
        <taxon>Bacillati</taxon>
        <taxon>Bacillota</taxon>
        <taxon>Clostridia</taxon>
        <taxon>Eubacteriales</taxon>
        <taxon>Clostridiaceae</taxon>
        <taxon>Clostridium</taxon>
    </lineage>
</organism>
<comment type="subcellular location">
    <subcellularLocation>
        <location evidence="4">Secreted</location>
    </subcellularLocation>
    <subcellularLocation>
        <location evidence="4">Bacterial flagellum</location>
    </subcellularLocation>
</comment>
<evidence type="ECO:0000259" key="6">
    <source>
        <dbReference type="Pfam" id="PF00700"/>
    </source>
</evidence>
<evidence type="ECO:0000313" key="7">
    <source>
        <dbReference type="EMBL" id="GLC32345.1"/>
    </source>
</evidence>
<sequence>MRLYHNLASLNIYREQNKVLSKQSQALGRISSGYKANSAKENPNALAQSERFRMQIRGVQMAARNVQDGVSMLQTTEGGLDSMTGLLQRVRELLVQGGNGTNNIEDKANVQKEISQLMQEVDRTARSTEYNGVKLLYNDDVTDNAKPGSIFMTSGANEGEKIEIPYFNLAINSGSAKMSDGTVRDFSKLDISAGTSIDDAIGMVDSAINTVISVRSQYGVLENRFESSYASLNEIGDKIEGADSKIRDADIAEEMMEYTKDNILVEAGNAMLVQSNKLPQDVLRVLENMRR</sequence>
<dbReference type="Proteomes" id="UP001208567">
    <property type="component" value="Unassembled WGS sequence"/>
</dbReference>
<dbReference type="SUPFAM" id="SSF64518">
    <property type="entry name" value="Phase 1 flagellin"/>
    <property type="match status" value="1"/>
</dbReference>
<dbReference type="InterPro" id="IPR042187">
    <property type="entry name" value="Flagellin_C_sub2"/>
</dbReference>
<evidence type="ECO:0000256" key="3">
    <source>
        <dbReference type="ARBA" id="ARBA00023143"/>
    </source>
</evidence>
<dbReference type="PANTHER" id="PTHR42792">
    <property type="entry name" value="FLAGELLIN"/>
    <property type="match status" value="1"/>
</dbReference>
<gene>
    <name evidence="7" type="ORF">bsdE14_37550</name>
</gene>
<keyword evidence="3 4" id="KW-0975">Bacterial flagellum</keyword>
<evidence type="ECO:0000259" key="5">
    <source>
        <dbReference type="Pfam" id="PF00669"/>
    </source>
</evidence>
<proteinExistence type="inferred from homology"/>
<dbReference type="EMBL" id="BRXR01000001">
    <property type="protein sequence ID" value="GLC32345.1"/>
    <property type="molecule type" value="Genomic_DNA"/>
</dbReference>
<protein>
    <recommendedName>
        <fullName evidence="2 4">Flagellin</fullName>
    </recommendedName>
</protein>
<feature type="domain" description="Flagellin N-terminal" evidence="5">
    <location>
        <begin position="5"/>
        <end position="137"/>
    </location>
</feature>